<feature type="domain" description="HNH Cas9-type" evidence="14">
    <location>
        <begin position="515"/>
        <end position="670"/>
    </location>
</feature>
<proteinExistence type="inferred from homology"/>
<evidence type="ECO:0000256" key="2">
    <source>
        <dbReference type="ARBA" id="ARBA00005244"/>
    </source>
</evidence>
<dbReference type="EMBL" id="BMNQ01000011">
    <property type="protein sequence ID" value="GGJ91452.1"/>
    <property type="molecule type" value="Genomic_DNA"/>
</dbReference>
<keyword evidence="4" id="KW-0479">Metal-binding</keyword>
<dbReference type="InterPro" id="IPR036397">
    <property type="entry name" value="RNaseH_sf"/>
</dbReference>
<evidence type="ECO:0000256" key="1">
    <source>
        <dbReference type="ARBA" id="ARBA00001946"/>
    </source>
</evidence>
<feature type="active site" description="For RuvC-like nuclease domain" evidence="13">
    <location>
        <position position="8"/>
    </location>
</feature>
<dbReference type="InterPro" id="IPR028629">
    <property type="entry name" value="Cas9"/>
</dbReference>
<keyword evidence="8 13" id="KW-0694">RNA-binding</keyword>
<dbReference type="GO" id="GO:0043571">
    <property type="term" value="P:maintenance of CRISPR repeat elements"/>
    <property type="evidence" value="ECO:0007669"/>
    <property type="project" value="UniProtKB-UniRule"/>
</dbReference>
<dbReference type="Pfam" id="PF13395">
    <property type="entry name" value="HNH_4"/>
    <property type="match status" value="1"/>
</dbReference>
<evidence type="ECO:0000256" key="11">
    <source>
        <dbReference type="ARBA" id="ARBA00023211"/>
    </source>
</evidence>
<comment type="similarity">
    <text evidence="2">Belongs to the CRISPR-associated protein Cas9 family. Subtype II-A subfamily.</text>
</comment>
<dbReference type="GO" id="GO:0016787">
    <property type="term" value="F:hydrolase activity"/>
    <property type="evidence" value="ECO:0007669"/>
    <property type="project" value="UniProtKB-KW"/>
</dbReference>
<dbReference type="GO" id="GO:0003677">
    <property type="term" value="F:DNA binding"/>
    <property type="evidence" value="ECO:0007669"/>
    <property type="project" value="UniProtKB-UniRule"/>
</dbReference>
<sequence length="1077" mass="127185">MRYSIGLDIGISSIGWAVINLDKERIEDLNSRMFDVAENPKNGSSLAAPRREARSARRRIRRRRYRVSRVRSFIVGKGLLSDAQSDQLYTWKADDLDIWLTRVNGLERKLTDREFARALIHYAKNRGFKSNRKSERKEAETGLLLKAVNENTRIMVENNYRTSAEMLLLDDKFEGRKRNKGGDYSHVLSRHEIENEIRTVFAKQREFGHRFATVENENEYINIWGSQRPFATQEDIAKRIGNCTFEPNEKRAPKFSYTFERFRAFDKMNRLRILSDQSSQRKLKDTERHAILEQLFNKKEVTYKDLRKVLQLQEHERFNELFYDLNQSNEKNENKTFLSLEGQYKFKKIIAEVEGKTLAESYRPIDYDTFAYALTVYKDDQDTRDYLLNAYVNENGKQVRNLADRAYNEEVIDALLNLSFSKFGHLSFKALYKILPYLEEGYPYHEACEKAGYHFNQRIGREKKNFLPVIPTKDIANPVVVRSLSQTRKVINSIIKRYGQPTEIYIELARDMGRHYNERREIEKQFNKNHKLNKKAKDRIYELHPEISDPRGHDILKYKLWEEQDGRCAYTTKKIEMHRLFEHGFAEVDHIIPYSRSFDDSNANKVLVLKKENQDKKNKTPYEWFGEDKAKWDQFTSYVNTLKIRKKKKDLLLRKNFDDEQAEQFKSRHLNDTRYITRFIKGFIEDNLQLRDEEGRKQQVFTVNGAYTSLMRKRWGFNKHREENDLHHAVDAVLVAVSLPFRHRVSNYFKQREEHTSQLLKREGERFPEPWEGFRRELEARLIQDPDKLKLALESLALPSYDEAFIRELKPIFVSRMPKRSMKGQIHEESIRRHRGFTDKGLNLMVKKYVLEDIPFNKEGDFPMYGKESDPKTYEAIKQRYLENGKDAKKAFSTVLRKPSKKPEKAPIIRSVKIESTANRIFHLDDKTVAENASIVRTEVFCHKKTGKYYLAPVYVSDVVEKRSPTKFVTQRKPYKDWLEITHDYDFIFNLYSNDVIKIRMPREKTSKTDSGGFVKWIEGTFYFKGVHTGTAQILIADHMNSFSDAIGSQRLALFEKYQTDPLGNLSKVHGEKRHGL</sequence>
<dbReference type="EC" id="3.1.-.-" evidence="13"/>
<dbReference type="Pfam" id="PF22702">
    <property type="entry name" value="Cas9_RuvC"/>
    <property type="match status" value="1"/>
</dbReference>
<accession>A0A917PTQ6</accession>
<evidence type="ECO:0000256" key="6">
    <source>
        <dbReference type="ARBA" id="ARBA00022801"/>
    </source>
</evidence>
<keyword evidence="7" id="KW-0460">Magnesium</keyword>
<keyword evidence="5 13" id="KW-0255">Endonuclease</keyword>
<comment type="domain">
    <text evidence="13">Has 2 endonuclease domains. The discontinuous RuvC-like domain cleaves the target DNA noncomplementary to crRNA while the HNH nuclease domain cleaves the target DNA complementary to crRNA.</text>
</comment>
<evidence type="ECO:0000256" key="10">
    <source>
        <dbReference type="ARBA" id="ARBA00023125"/>
    </source>
</evidence>
<comment type="subunit">
    <text evidence="12 13">Monomer. Binds crRNA and tracrRNA.</text>
</comment>
<keyword evidence="6 13" id="KW-0378">Hydrolase</keyword>
<dbReference type="InterPro" id="IPR055228">
    <property type="entry name" value="Cas9_RuvC"/>
</dbReference>
<evidence type="ECO:0000259" key="14">
    <source>
        <dbReference type="PROSITE" id="PS51749"/>
    </source>
</evidence>
<comment type="caution">
    <text evidence="13">Lacks conserved residue(s) required for the propagation of feature annotation.</text>
</comment>
<comment type="cofactor">
    <cofactor evidence="1">
        <name>Mg(2+)</name>
        <dbReference type="ChEBI" id="CHEBI:18420"/>
    </cofactor>
</comment>
<gene>
    <name evidence="13 15" type="primary">cas9</name>
    <name evidence="15" type="ORF">GCM10007063_12620</name>
</gene>
<evidence type="ECO:0000256" key="4">
    <source>
        <dbReference type="ARBA" id="ARBA00022723"/>
    </source>
</evidence>
<dbReference type="Gene3D" id="3.30.420.10">
    <property type="entry name" value="Ribonuclease H-like superfamily/Ribonuclease H"/>
    <property type="match status" value="3"/>
</dbReference>
<evidence type="ECO:0000256" key="9">
    <source>
        <dbReference type="ARBA" id="ARBA00023118"/>
    </source>
</evidence>
<protein>
    <recommendedName>
        <fullName evidence="13">CRISPR-associated endonuclease Cas9</fullName>
        <ecNumber evidence="13">3.1.-.-</ecNumber>
    </recommendedName>
</protein>
<dbReference type="Proteomes" id="UP000658382">
    <property type="component" value="Unassembled WGS sequence"/>
</dbReference>
<keyword evidence="16" id="KW-1185">Reference proteome</keyword>
<evidence type="ECO:0000256" key="8">
    <source>
        <dbReference type="ARBA" id="ARBA00022884"/>
    </source>
</evidence>
<keyword evidence="3 13" id="KW-0540">Nuclease</keyword>
<keyword evidence="9 13" id="KW-0051">Antiviral defense</keyword>
<dbReference type="InterPro" id="IPR003615">
    <property type="entry name" value="HNH_nuc"/>
</dbReference>
<dbReference type="PROSITE" id="PS51749">
    <property type="entry name" value="HNH_CAS9"/>
    <property type="match status" value="1"/>
</dbReference>
<evidence type="ECO:0000256" key="5">
    <source>
        <dbReference type="ARBA" id="ARBA00022759"/>
    </source>
</evidence>
<evidence type="ECO:0000256" key="12">
    <source>
        <dbReference type="ARBA" id="ARBA00046380"/>
    </source>
</evidence>
<feature type="active site" description="Proton acceptor for HNH nuclease domain" evidence="13">
    <location>
        <position position="590"/>
    </location>
</feature>
<dbReference type="InterPro" id="IPR033114">
    <property type="entry name" value="HNH_CAS9"/>
</dbReference>
<dbReference type="HAMAP" id="MF_01480">
    <property type="entry name" value="Cas9"/>
    <property type="match status" value="1"/>
</dbReference>
<dbReference type="AlphaFoldDB" id="A0A917PTQ6"/>
<reference evidence="15" key="1">
    <citation type="journal article" date="2014" name="Int. J. Syst. Evol. Microbiol.">
        <title>Complete genome sequence of Corynebacterium casei LMG S-19264T (=DSM 44701T), isolated from a smear-ripened cheese.</title>
        <authorList>
            <consortium name="US DOE Joint Genome Institute (JGI-PGF)"/>
            <person name="Walter F."/>
            <person name="Albersmeier A."/>
            <person name="Kalinowski J."/>
            <person name="Ruckert C."/>
        </authorList>
    </citation>
    <scope>NUCLEOTIDE SEQUENCE</scope>
    <source>
        <strain evidence="15">JCM 12580</strain>
    </source>
</reference>
<evidence type="ECO:0000256" key="13">
    <source>
        <dbReference type="HAMAP-Rule" id="MF_01480"/>
    </source>
</evidence>
<comment type="similarity">
    <text evidence="13">Belongs to the CRISPR-associated Cas9 family.</text>
</comment>
<evidence type="ECO:0000256" key="3">
    <source>
        <dbReference type="ARBA" id="ARBA00022722"/>
    </source>
</evidence>
<dbReference type="RefSeq" id="WP_188632243.1">
    <property type="nucleotide sequence ID" value="NZ_BMNQ01000011.1"/>
</dbReference>
<organism evidence="15 16">
    <name type="scientific">Lentibacillus kapialis</name>
    <dbReference type="NCBI Taxonomy" id="340214"/>
    <lineage>
        <taxon>Bacteria</taxon>
        <taxon>Bacillati</taxon>
        <taxon>Bacillota</taxon>
        <taxon>Bacilli</taxon>
        <taxon>Bacillales</taxon>
        <taxon>Bacillaceae</taxon>
        <taxon>Lentibacillus</taxon>
    </lineage>
</organism>
<evidence type="ECO:0000313" key="15">
    <source>
        <dbReference type="EMBL" id="GGJ91452.1"/>
    </source>
</evidence>
<keyword evidence="11" id="KW-0464">Manganese</keyword>
<reference evidence="15" key="2">
    <citation type="submission" date="2020-09" db="EMBL/GenBank/DDBJ databases">
        <authorList>
            <person name="Sun Q."/>
            <person name="Ohkuma M."/>
        </authorList>
    </citation>
    <scope>NUCLEOTIDE SEQUENCE</scope>
    <source>
        <strain evidence="15">JCM 12580</strain>
    </source>
</reference>
<dbReference type="GO" id="GO:0051607">
    <property type="term" value="P:defense response to virus"/>
    <property type="evidence" value="ECO:0007669"/>
    <property type="project" value="UniProtKB-UniRule"/>
</dbReference>
<dbReference type="NCBIfam" id="TIGR01865">
    <property type="entry name" value="cas_Csn1"/>
    <property type="match status" value="1"/>
</dbReference>
<evidence type="ECO:0000256" key="7">
    <source>
        <dbReference type="ARBA" id="ARBA00022842"/>
    </source>
</evidence>
<dbReference type="GO" id="GO:0046872">
    <property type="term" value="F:metal ion binding"/>
    <property type="evidence" value="ECO:0007669"/>
    <property type="project" value="UniProtKB-UniRule"/>
</dbReference>
<comment type="function">
    <text evidence="13">CRISPR (clustered regularly interspaced short palindromic repeat) is an adaptive immune system that provides protection against mobile genetic elements (viruses, transposable elements and conjugative plasmids). CRISPR clusters contain spacers, sequences complementary to antecedent mobile elements, and target invading nucleic acids. CRISPR clusters are transcribed and processed into CRISPR RNA (crRNA). In type II CRISPR systems correct processing of pre-crRNA requires a trans-encoded small RNA (tracrRNA), endogenous ribonuclease 3 (rnc) and this protein. The tracrRNA serves as a guide for ribonuclease 3-aided processing of pre-crRNA. Subsequently Cas9/crRNA/tracrRNA endonucleolytically cleaves linear or circular dsDNA target complementary to the spacer; Cas9 is inactive in the absence of the 2 guide RNAs (gRNA). Cas9 recognizes the protospacer adjacent motif (PAM) in the CRISPR repeat sequences to help distinguish self versus nonself, as targets within the bacterial CRISPR locus do not have PAMs. PAM recognition is also required for catalytic activity.</text>
</comment>
<keyword evidence="10 13" id="KW-0238">DNA-binding</keyword>
<dbReference type="Pfam" id="PF18470">
    <property type="entry name" value="Cas9_a"/>
    <property type="match status" value="1"/>
</dbReference>
<dbReference type="InterPro" id="IPR040619">
    <property type="entry name" value="Cas9_alpha-helical_lobe"/>
</dbReference>
<name>A0A917PTQ6_9BACI</name>
<dbReference type="GO" id="GO:0003723">
    <property type="term" value="F:RNA binding"/>
    <property type="evidence" value="ECO:0007669"/>
    <property type="project" value="UniProtKB-UniRule"/>
</dbReference>
<evidence type="ECO:0000313" key="16">
    <source>
        <dbReference type="Proteomes" id="UP000658382"/>
    </source>
</evidence>
<comment type="caution">
    <text evidence="15">The sequence shown here is derived from an EMBL/GenBank/DDBJ whole genome shotgun (WGS) entry which is preliminary data.</text>
</comment>
<dbReference type="GO" id="GO:0004519">
    <property type="term" value="F:endonuclease activity"/>
    <property type="evidence" value="ECO:0007669"/>
    <property type="project" value="UniProtKB-UniRule"/>
</dbReference>